<feature type="binding site" evidence="21">
    <location>
        <position position="475"/>
    </location>
    <ligand>
        <name>ATP</name>
        <dbReference type="ChEBI" id="CHEBI:30616"/>
    </ligand>
</feature>
<evidence type="ECO:0000256" key="2">
    <source>
        <dbReference type="ARBA" id="ARBA00008536"/>
    </source>
</evidence>
<evidence type="ECO:0000313" key="24">
    <source>
        <dbReference type="EMBL" id="RZC43452.1"/>
    </source>
</evidence>
<evidence type="ECO:0000256" key="7">
    <source>
        <dbReference type="ARBA" id="ARBA00022553"/>
    </source>
</evidence>
<feature type="domain" description="Protein kinase" evidence="23">
    <location>
        <begin position="1"/>
        <end position="331"/>
    </location>
</feature>
<comment type="subcellular location">
    <subcellularLocation>
        <location evidence="1">Cell membrane</location>
        <topology evidence="1">Single-pass type I membrane protein</topology>
    </subcellularLocation>
</comment>
<dbReference type="GO" id="GO:0005524">
    <property type="term" value="F:ATP binding"/>
    <property type="evidence" value="ECO:0007669"/>
    <property type="project" value="UniProtKB-UniRule"/>
</dbReference>
<keyword evidence="19" id="KW-0325">Glycoprotein</keyword>
<dbReference type="InterPro" id="IPR011050">
    <property type="entry name" value="Pectin_lyase_fold/virulence"/>
</dbReference>
<evidence type="ECO:0000313" key="25">
    <source>
        <dbReference type="Proteomes" id="UP000316621"/>
    </source>
</evidence>
<protein>
    <recommendedName>
        <fullName evidence="23">Protein kinase domain-containing protein</fullName>
    </recommendedName>
</protein>
<evidence type="ECO:0000256" key="11">
    <source>
        <dbReference type="ARBA" id="ARBA00022737"/>
    </source>
</evidence>
<dbReference type="Pfam" id="PF14111">
    <property type="entry name" value="DUF4283"/>
    <property type="match status" value="1"/>
</dbReference>
<dbReference type="InterPro" id="IPR000719">
    <property type="entry name" value="Prot_kinase_dom"/>
</dbReference>
<evidence type="ECO:0000256" key="13">
    <source>
        <dbReference type="ARBA" id="ARBA00022777"/>
    </source>
</evidence>
<dbReference type="PROSITE" id="PS00108">
    <property type="entry name" value="PROTEIN_KINASE_ST"/>
    <property type="match status" value="1"/>
</dbReference>
<evidence type="ECO:0000256" key="22">
    <source>
        <dbReference type="RuleBase" id="RU361169"/>
    </source>
</evidence>
<dbReference type="Gramene" id="RZC43452">
    <property type="protein sequence ID" value="RZC43452"/>
    <property type="gene ID" value="C5167_036407"/>
</dbReference>
<evidence type="ECO:0000259" key="23">
    <source>
        <dbReference type="PROSITE" id="PS50011"/>
    </source>
</evidence>
<evidence type="ECO:0000256" key="21">
    <source>
        <dbReference type="PROSITE-ProRule" id="PRU10141"/>
    </source>
</evidence>
<evidence type="ECO:0000256" key="3">
    <source>
        <dbReference type="ARBA" id="ARBA00008834"/>
    </source>
</evidence>
<dbReference type="GO" id="GO:0004650">
    <property type="term" value="F:polygalacturonase activity"/>
    <property type="evidence" value="ECO:0007669"/>
    <property type="project" value="InterPro"/>
</dbReference>
<dbReference type="FunFam" id="1.10.510.10:FF:000044">
    <property type="entry name" value="Putative LRR receptor-like serine/threonine-protein kinase"/>
    <property type="match status" value="1"/>
</dbReference>
<keyword evidence="13" id="KW-0418">Kinase</keyword>
<feature type="domain" description="Protein kinase" evidence="23">
    <location>
        <begin position="447"/>
        <end position="726"/>
    </location>
</feature>
<dbReference type="InterPro" id="IPR025558">
    <property type="entry name" value="DUF4283"/>
</dbReference>
<gene>
    <name evidence="24" type="ORF">C5167_036407</name>
</gene>
<dbReference type="PANTHER" id="PTHR47973">
    <property type="entry name" value="CYSTEINE-RICH RECEPTOR-LIKE PROTEIN KINASE 3"/>
    <property type="match status" value="1"/>
</dbReference>
<dbReference type="InterPro" id="IPR001245">
    <property type="entry name" value="Ser-Thr/Tyr_kinase_cat_dom"/>
</dbReference>
<evidence type="ECO:0000256" key="14">
    <source>
        <dbReference type="ARBA" id="ARBA00022801"/>
    </source>
</evidence>
<dbReference type="InterPro" id="IPR012334">
    <property type="entry name" value="Pectin_lyas_fold"/>
</dbReference>
<comment type="similarity">
    <text evidence="2">In the N-terminal section; belongs to the leguminous lectin family.</text>
</comment>
<dbReference type="InterPro" id="IPR052059">
    <property type="entry name" value="CR_Ser/Thr_kinase"/>
</dbReference>
<keyword evidence="12 21" id="KW-0547">Nucleotide-binding</keyword>
<dbReference type="SUPFAM" id="SSF51126">
    <property type="entry name" value="Pectin lyase-like"/>
    <property type="match status" value="1"/>
</dbReference>
<evidence type="ECO:0000256" key="10">
    <source>
        <dbReference type="ARBA" id="ARBA00022729"/>
    </source>
</evidence>
<keyword evidence="17" id="KW-0472">Membrane</keyword>
<dbReference type="InterPro" id="IPR008271">
    <property type="entry name" value="Ser/Thr_kinase_AS"/>
</dbReference>
<comment type="similarity">
    <text evidence="4">In the C-terminal section; belongs to the protein kinase superfamily. Ser/Thr protein kinase family.</text>
</comment>
<evidence type="ECO:0000256" key="5">
    <source>
        <dbReference type="ARBA" id="ARBA00022475"/>
    </source>
</evidence>
<dbReference type="Pfam" id="PF00295">
    <property type="entry name" value="Glyco_hydro_28"/>
    <property type="match status" value="1"/>
</dbReference>
<keyword evidence="18" id="KW-0675">Receptor</keyword>
<dbReference type="InterPro" id="IPR000743">
    <property type="entry name" value="Glyco_hydro_28"/>
</dbReference>
<organism evidence="24 25">
    <name type="scientific">Papaver somniferum</name>
    <name type="common">Opium poppy</name>
    <dbReference type="NCBI Taxonomy" id="3469"/>
    <lineage>
        <taxon>Eukaryota</taxon>
        <taxon>Viridiplantae</taxon>
        <taxon>Streptophyta</taxon>
        <taxon>Embryophyta</taxon>
        <taxon>Tracheophyta</taxon>
        <taxon>Spermatophyta</taxon>
        <taxon>Magnoliopsida</taxon>
        <taxon>Ranunculales</taxon>
        <taxon>Papaveraceae</taxon>
        <taxon>Papaveroideae</taxon>
        <taxon>Papaver</taxon>
    </lineage>
</organism>
<dbReference type="FunFam" id="1.10.510.10:FF:000240">
    <property type="entry name" value="Lectin-domain containing receptor kinase A4.3"/>
    <property type="match status" value="1"/>
</dbReference>
<evidence type="ECO:0000256" key="1">
    <source>
        <dbReference type="ARBA" id="ARBA00004251"/>
    </source>
</evidence>
<evidence type="ECO:0000256" key="15">
    <source>
        <dbReference type="ARBA" id="ARBA00022840"/>
    </source>
</evidence>
<keyword evidence="16" id="KW-1133">Transmembrane helix</keyword>
<dbReference type="GO" id="GO:0002229">
    <property type="term" value="P:defense response to oomycetes"/>
    <property type="evidence" value="ECO:0007669"/>
    <property type="project" value="UniProtKB-ARBA"/>
</dbReference>
<dbReference type="GO" id="GO:0004674">
    <property type="term" value="F:protein serine/threonine kinase activity"/>
    <property type="evidence" value="ECO:0007669"/>
    <property type="project" value="UniProtKB-KW"/>
</dbReference>
<evidence type="ECO:0000256" key="12">
    <source>
        <dbReference type="ARBA" id="ARBA00022741"/>
    </source>
</evidence>
<dbReference type="PROSITE" id="PS50011">
    <property type="entry name" value="PROTEIN_KINASE_DOM"/>
    <property type="match status" value="2"/>
</dbReference>
<dbReference type="PROSITE" id="PS00107">
    <property type="entry name" value="PROTEIN_KINASE_ATP"/>
    <property type="match status" value="1"/>
</dbReference>
<keyword evidence="8" id="KW-0808">Transferase</keyword>
<comment type="similarity">
    <text evidence="3 22">Belongs to the glycosyl hydrolase 28 family.</text>
</comment>
<dbReference type="Pfam" id="PF07714">
    <property type="entry name" value="PK_Tyr_Ser-Thr"/>
    <property type="match status" value="2"/>
</dbReference>
<dbReference type="SMART" id="SM00220">
    <property type="entry name" value="S_TKc"/>
    <property type="match status" value="2"/>
</dbReference>
<dbReference type="FunFam" id="3.30.200.20:FF:000217">
    <property type="entry name" value="probable LRR receptor-like serine/threonine-protein kinase At1g53430"/>
    <property type="match status" value="2"/>
</dbReference>
<evidence type="ECO:0000256" key="17">
    <source>
        <dbReference type="ARBA" id="ARBA00023136"/>
    </source>
</evidence>
<dbReference type="SUPFAM" id="SSF56112">
    <property type="entry name" value="Protein kinase-like (PK-like)"/>
    <property type="match status" value="2"/>
</dbReference>
<keyword evidence="6" id="KW-0723">Serine/threonine-protein kinase</keyword>
<dbReference type="GO" id="GO:0005975">
    <property type="term" value="P:carbohydrate metabolic process"/>
    <property type="evidence" value="ECO:0007669"/>
    <property type="project" value="InterPro"/>
</dbReference>
<keyword evidence="14 22" id="KW-0378">Hydrolase</keyword>
<sequence>MWETLKRSNPKRKMSRGTTDLEHQQYESGYFTLKLIKAATQNFNPANRICHWKRLYKGVLPDGMKITVKQLDEREDYVFKNEVKFLSTLRHPNIVRLLGQCTENKQRLLVYEYMENGSLSNALSGGNENLRKRLNWHTKMRICLGIANGLAFLHHKDDSKAIIVHRDIQHRSIFLDKFLDPKISYFGLTKHFGADGTHCTTSVGGAYAIGYDAPEYLTRGLITEKADVFSFGVSILVLSTEKKSFDLKRLANDEDLLLVDLAKDLHQKGGLLSLIDEDLASSNSVKEATMLLELAMLCTNESPELRPSMSEVVSILEGNTTTKTPPVDPLYMTTISYEEVMSEIESARSSSSHTKLKRDGFLYNPNDEWDGKGGDGTLPYQVASKVKEDNTLPEVHNDVVSDLKAFLSEGGEENDKVEYAIPSVETHEPYETATFSLRYIEVATRNFSPANKIGQGSSGSVYKGMVPNGRMIAVKQLSLESDQGKVEFLNEVNTISTLSHPNIIRLLGHCAENDQHLLVYEYMENGCLNKVLFDSVNLKNKLSWPARLRICTGIAKGLAYLHSDNSKVKIVHRDIKLSNILLDKDLNPRISDFGLIMHYNREISHIKTGLAGTVGYMAPEYVMHGTLTEKIAVYSFGIVTLELMTGKNRIQWKTKHESISLLDLACDLQKKGDLLGLFDQDVRMNIPVGEAKMVLNLAVLCASYDPKSRPAMSDVVDILEGTLTWVKTLLCNSNDTTRMGSTKNIDDISSHNSSSTAMHYGKDVSSNDVFDCNDGVATGTSSNGVSEVDEFEKDNGFHGDLISNVNVSVGEVWKSDMPLTQVTITSAEPMGLNVKPQASSISKYTYNQKGVHSKLEFSEPSFEEGKLHIEFSADEFRAVCDEWENCLVGFFVGEDVPFNMDLKFVKNIWEVKGDFSVFTIENGYFVFQFSCVEEKMRVLESADLWRIRQRQLILKEWDWKLMVSERIGMESLPIWPLPDSLRILVKGMEYHLNLEYDWRPLRMGVFLALLLVFTLLSVTQSKSSTPAHNVFSVTDYGAVGDGKNYETQQIQAAIDACHDAGGGTVRFPRSRYLVGTLFLKSGVVLNLGNARIHGGTKMEDYPADPRRWYVILAENATNVGITGGTVNGQGRKFIEKFDKKASVMKSWNTTGVCHGDKCRPRLAGFFDCKNVNISAVTLRIPAISNLHIVRCENTFLDGVTLASHFYIPHNHGIHVVDSNNTLMNDLFIDNGGNAITVKTVKGPVFNLTVTKSWLRTKLSAIKFGSGSRFDFKGIKFHNIDINDCHRGITMQLHEGGMASDITFSKITFSRIIMNPSQDLWRRDEPIYITTCSKSRISNLRFINISAHSEKGVVLSGGSGRNIKFMNVNLTYYSANLTDNAQVDNGSGGCGRDQNKQASAGMRLEHIDGLLIENMIMRWINIARLESAWKNVNTFDFQPSTVNNISIHGFSSSYSE</sequence>
<dbReference type="GO" id="GO:0005886">
    <property type="term" value="C:plasma membrane"/>
    <property type="evidence" value="ECO:0007669"/>
    <property type="project" value="UniProtKB-SubCell"/>
</dbReference>
<keyword evidence="25" id="KW-1185">Reference proteome</keyword>
<evidence type="ECO:0000256" key="20">
    <source>
        <dbReference type="ARBA" id="ARBA00023295"/>
    </source>
</evidence>
<keyword evidence="11" id="KW-0677">Repeat</keyword>
<dbReference type="EMBL" id="CM010715">
    <property type="protein sequence ID" value="RZC43452.1"/>
    <property type="molecule type" value="Genomic_DNA"/>
</dbReference>
<evidence type="ECO:0000256" key="16">
    <source>
        <dbReference type="ARBA" id="ARBA00022989"/>
    </source>
</evidence>
<keyword evidence="20 22" id="KW-0326">Glycosidase</keyword>
<dbReference type="InterPro" id="IPR011009">
    <property type="entry name" value="Kinase-like_dom_sf"/>
</dbReference>
<evidence type="ECO:0000256" key="9">
    <source>
        <dbReference type="ARBA" id="ARBA00022692"/>
    </source>
</evidence>
<keyword evidence="5" id="KW-1003">Cell membrane</keyword>
<evidence type="ECO:0000256" key="4">
    <source>
        <dbReference type="ARBA" id="ARBA00010217"/>
    </source>
</evidence>
<accession>A0A4Y7I6X1</accession>
<evidence type="ECO:0000256" key="6">
    <source>
        <dbReference type="ARBA" id="ARBA00022527"/>
    </source>
</evidence>
<keyword evidence="7" id="KW-0597">Phosphoprotein</keyword>
<evidence type="ECO:0000256" key="19">
    <source>
        <dbReference type="ARBA" id="ARBA00023180"/>
    </source>
</evidence>
<evidence type="ECO:0000256" key="8">
    <source>
        <dbReference type="ARBA" id="ARBA00022679"/>
    </source>
</evidence>
<reference evidence="24 25" key="1">
    <citation type="journal article" date="2018" name="Science">
        <title>The opium poppy genome and morphinan production.</title>
        <authorList>
            <person name="Guo L."/>
            <person name="Winzer T."/>
            <person name="Yang X."/>
            <person name="Li Y."/>
            <person name="Ning Z."/>
            <person name="He Z."/>
            <person name="Teodor R."/>
            <person name="Lu Y."/>
            <person name="Bowser T.A."/>
            <person name="Graham I.A."/>
            <person name="Ye K."/>
        </authorList>
    </citation>
    <scope>NUCLEOTIDE SEQUENCE [LARGE SCALE GENOMIC DNA]</scope>
    <source>
        <strain evidence="25">cv. HN1</strain>
        <tissue evidence="24">Leaves</tissue>
    </source>
</reference>
<dbReference type="InterPro" id="IPR017441">
    <property type="entry name" value="Protein_kinase_ATP_BS"/>
</dbReference>
<name>A0A4Y7I6X1_PAPSO</name>
<dbReference type="Proteomes" id="UP000316621">
    <property type="component" value="Chromosome 1"/>
</dbReference>
<keyword evidence="9" id="KW-0812">Transmembrane</keyword>
<keyword evidence="10" id="KW-0732">Signal</keyword>
<dbReference type="Gene3D" id="1.10.510.10">
    <property type="entry name" value="Transferase(Phosphotransferase) domain 1"/>
    <property type="match status" value="2"/>
</dbReference>
<dbReference type="Gene3D" id="3.30.200.20">
    <property type="entry name" value="Phosphorylase Kinase, domain 1"/>
    <property type="match status" value="2"/>
</dbReference>
<keyword evidence="15 21" id="KW-0067">ATP-binding</keyword>
<proteinExistence type="inferred from homology"/>
<dbReference type="CDD" id="cd14066">
    <property type="entry name" value="STKc_IRAK"/>
    <property type="match status" value="1"/>
</dbReference>
<dbReference type="Gene3D" id="2.160.20.10">
    <property type="entry name" value="Single-stranded right-handed beta-helix, Pectin lyase-like"/>
    <property type="match status" value="1"/>
</dbReference>
<evidence type="ECO:0000256" key="18">
    <source>
        <dbReference type="ARBA" id="ARBA00023170"/>
    </source>
</evidence>